<dbReference type="EMBL" id="BK032823">
    <property type="protein sequence ID" value="DAF62344.1"/>
    <property type="molecule type" value="Genomic_DNA"/>
</dbReference>
<reference evidence="1" key="1">
    <citation type="journal article" date="2021" name="Proc. Natl. Acad. Sci. U.S.A.">
        <title>A Catalog of Tens of Thousands of Viruses from Human Metagenomes Reveals Hidden Associations with Chronic Diseases.</title>
        <authorList>
            <person name="Tisza M.J."/>
            <person name="Buck C.B."/>
        </authorList>
    </citation>
    <scope>NUCLEOTIDE SEQUENCE</scope>
    <source>
        <strain evidence="1">CtIty1</strain>
    </source>
</reference>
<accession>A0A8S5TGS1</accession>
<protein>
    <submittedName>
        <fullName evidence="1">Uncharacterized protein</fullName>
    </submittedName>
</protein>
<sequence length="329" mass="37776">MKELKSYSDSYFYKQYPKYQKLLLDAIMTDPLIDKASEEFKGVILDLKHQRTDEALLRILNSNNTILLDCQVPLPRTFKVFCAKEMKGKDRGKIKVFIDASTCIVKDPKHGDYNVNETTLVSYLMNAGVTMIYHKKFDLIKRRSNLILNITRCFADSFTHIIDFLAKISIQESSKIRVNYFAAMYFLMGILQMEDEDKARDIAIRVAGVSKNEATLLDISIERACRKHSDIKEKDINPYENIKIFINSLRDAMHLNPKAISLDTVVERWMRQFGPGTVFGLEYYPAFSAMITDAYVGGYLNNQKTIEKICGKDMVQYSKDVITMLGTIA</sequence>
<name>A0A8S5TGS1_9CAUD</name>
<evidence type="ECO:0000313" key="1">
    <source>
        <dbReference type="EMBL" id="DAF62344.1"/>
    </source>
</evidence>
<proteinExistence type="predicted"/>
<organism evidence="1">
    <name type="scientific">Myoviridae sp. ctIty1</name>
    <dbReference type="NCBI Taxonomy" id="2827673"/>
    <lineage>
        <taxon>Viruses</taxon>
        <taxon>Duplodnaviria</taxon>
        <taxon>Heunggongvirae</taxon>
        <taxon>Uroviricota</taxon>
        <taxon>Caudoviricetes</taxon>
    </lineage>
</organism>